<reference evidence="2 3" key="2">
    <citation type="journal article" date="2023" name="Mol. Biol. Evol.">
        <title>Genomics of Secondarily Temperate Adaptation in the Only Non-Antarctic Icefish.</title>
        <authorList>
            <person name="Rivera-Colon A.G."/>
            <person name="Rayamajhi N."/>
            <person name="Minhas B.F."/>
            <person name="Madrigal G."/>
            <person name="Bilyk K.T."/>
            <person name="Yoon V."/>
            <person name="Hune M."/>
            <person name="Gregory S."/>
            <person name="Cheng C.H.C."/>
            <person name="Catchen J.M."/>
        </authorList>
    </citation>
    <scope>NUCLEOTIDE SEQUENCE [LARGE SCALE GENOMIC DNA]</scope>
    <source>
        <strain evidence="2">JMC-PN-2008</strain>
    </source>
</reference>
<keyword evidence="3" id="KW-1185">Reference proteome</keyword>
<comment type="caution">
    <text evidence="2">The sequence shown here is derived from an EMBL/GenBank/DDBJ whole genome shotgun (WGS) entry which is preliminary data.</text>
</comment>
<feature type="compositionally biased region" description="Basic and acidic residues" evidence="1">
    <location>
        <begin position="302"/>
        <end position="314"/>
    </location>
</feature>
<feature type="compositionally biased region" description="Polar residues" evidence="1">
    <location>
        <begin position="146"/>
        <end position="160"/>
    </location>
</feature>
<dbReference type="Proteomes" id="UP001346869">
    <property type="component" value="Unassembled WGS sequence"/>
</dbReference>
<gene>
    <name evidence="2" type="ORF">PBY51_015977</name>
</gene>
<evidence type="ECO:0000313" key="3">
    <source>
        <dbReference type="Proteomes" id="UP001346869"/>
    </source>
</evidence>
<feature type="compositionally biased region" description="Basic and acidic residues" evidence="1">
    <location>
        <begin position="321"/>
        <end position="351"/>
    </location>
</feature>
<accession>A0AAN8ALV2</accession>
<evidence type="ECO:0000256" key="1">
    <source>
        <dbReference type="SAM" id="MobiDB-lite"/>
    </source>
</evidence>
<proteinExistence type="predicted"/>
<feature type="compositionally biased region" description="Polar residues" evidence="1">
    <location>
        <begin position="54"/>
        <end position="66"/>
    </location>
</feature>
<dbReference type="EMBL" id="JAUZQC010000010">
    <property type="protein sequence ID" value="KAK5864763.1"/>
    <property type="molecule type" value="Genomic_DNA"/>
</dbReference>
<reference evidence="2 3" key="1">
    <citation type="journal article" date="2023" name="Genes (Basel)">
        <title>Chromosome-Level Genome Assembly and Circadian Gene Repertoire of the Patagonia Blennie Eleginops maclovinus-The Closest Ancestral Proxy of Antarctic Cryonotothenioids.</title>
        <authorList>
            <person name="Cheng C.C."/>
            <person name="Rivera-Colon A.G."/>
            <person name="Minhas B.F."/>
            <person name="Wilson L."/>
            <person name="Rayamajhi N."/>
            <person name="Vargas-Chacoff L."/>
            <person name="Catchen J.M."/>
        </authorList>
    </citation>
    <scope>NUCLEOTIDE SEQUENCE [LARGE SCALE GENOMIC DNA]</scope>
    <source>
        <strain evidence="2">JMC-PN-2008</strain>
    </source>
</reference>
<feature type="compositionally biased region" description="Polar residues" evidence="1">
    <location>
        <begin position="376"/>
        <end position="392"/>
    </location>
</feature>
<feature type="compositionally biased region" description="Acidic residues" evidence="1">
    <location>
        <begin position="36"/>
        <end position="48"/>
    </location>
</feature>
<dbReference type="AlphaFoldDB" id="A0AAN8ALV2"/>
<sequence length="392" mass="43899">MQPTEGSELLEETDTEAEIAGANKLVMESRKGWEKECDEECTQEEEESCLIANSEAQVGNDLTQAGETQTETETTDSEAPLQAEAETLTVEPDRKMSPEETSPSEVPAPEQPENQVSMGAVEEEESPESVHKNTVGEDDVFLSTAPKDSSSIKSMSQIQDTDSDLVKQQAEPGESGRTEVSGNRSSRSSEDFCVRKSSSSRGSRLARRLSEDLFIMPEKTSPSKLTHHEPEVKNSTANTTKNTLSAVTESSVVQSLPDPPKRFGLFRRLRGEQPKKVKGTPKLQVPKILIQDFSDGTGLGKPVEEEGGEKLSSRDRRRRRREQERREKEEERSRKKREKELAKERERERKKPQTRGKTFQVQKEKESSDVTHPAKTGSQTLRHSVSCNESYF</sequence>
<feature type="compositionally biased region" description="Acidic residues" evidence="1">
    <location>
        <begin position="8"/>
        <end position="17"/>
    </location>
</feature>
<organism evidence="2 3">
    <name type="scientific">Eleginops maclovinus</name>
    <name type="common">Patagonian blennie</name>
    <name type="synonym">Eleginus maclovinus</name>
    <dbReference type="NCBI Taxonomy" id="56733"/>
    <lineage>
        <taxon>Eukaryota</taxon>
        <taxon>Metazoa</taxon>
        <taxon>Chordata</taxon>
        <taxon>Craniata</taxon>
        <taxon>Vertebrata</taxon>
        <taxon>Euteleostomi</taxon>
        <taxon>Actinopterygii</taxon>
        <taxon>Neopterygii</taxon>
        <taxon>Teleostei</taxon>
        <taxon>Neoteleostei</taxon>
        <taxon>Acanthomorphata</taxon>
        <taxon>Eupercaria</taxon>
        <taxon>Perciformes</taxon>
        <taxon>Notothenioidei</taxon>
        <taxon>Eleginopidae</taxon>
        <taxon>Eleginops</taxon>
    </lineage>
</organism>
<evidence type="ECO:0000313" key="2">
    <source>
        <dbReference type="EMBL" id="KAK5864763.1"/>
    </source>
</evidence>
<feature type="compositionally biased region" description="Polar residues" evidence="1">
    <location>
        <begin position="233"/>
        <end position="254"/>
    </location>
</feature>
<feature type="region of interest" description="Disordered" evidence="1">
    <location>
        <begin position="1"/>
        <end position="392"/>
    </location>
</feature>
<protein>
    <submittedName>
        <fullName evidence="2">Uncharacterized protein</fullName>
    </submittedName>
</protein>
<name>A0AAN8ALV2_ELEMC</name>